<evidence type="ECO:0000259" key="2">
    <source>
        <dbReference type="Pfam" id="PF20093"/>
    </source>
</evidence>
<reference evidence="3 4" key="1">
    <citation type="submission" date="2014-12" db="EMBL/GenBank/DDBJ databases">
        <title>Genome assembly of Enhygromyxa salina DSM 15201.</title>
        <authorList>
            <person name="Sharma G."/>
            <person name="Subramanian S."/>
        </authorList>
    </citation>
    <scope>NUCLEOTIDE SEQUENCE [LARGE SCALE GENOMIC DNA]</scope>
    <source>
        <strain evidence="3 4">DSM 15201</strain>
    </source>
</reference>
<proteinExistence type="predicted"/>
<accession>A0A0C1ZZJ3</accession>
<dbReference type="EMBL" id="JMCC02000034">
    <property type="protein sequence ID" value="KIG16608.1"/>
    <property type="molecule type" value="Genomic_DNA"/>
</dbReference>
<gene>
    <name evidence="3" type="ORF">DB30_04227</name>
</gene>
<evidence type="ECO:0000256" key="1">
    <source>
        <dbReference type="SAM" id="MobiDB-lite"/>
    </source>
</evidence>
<name>A0A0C1ZZJ3_9BACT</name>
<comment type="caution">
    <text evidence="3">The sequence shown here is derived from an EMBL/GenBank/DDBJ whole genome shotgun (WGS) entry which is preliminary data.</text>
</comment>
<organism evidence="3 4">
    <name type="scientific">Enhygromyxa salina</name>
    <dbReference type="NCBI Taxonomy" id="215803"/>
    <lineage>
        <taxon>Bacteria</taxon>
        <taxon>Pseudomonadati</taxon>
        <taxon>Myxococcota</taxon>
        <taxon>Polyangia</taxon>
        <taxon>Nannocystales</taxon>
        <taxon>Nannocystaceae</taxon>
        <taxon>Enhygromyxa</taxon>
    </lineage>
</organism>
<dbReference type="AlphaFoldDB" id="A0A0C1ZZJ3"/>
<protein>
    <recommendedName>
        <fullName evidence="2">DUF6484 domain-containing protein</fullName>
    </recommendedName>
</protein>
<evidence type="ECO:0000313" key="3">
    <source>
        <dbReference type="EMBL" id="KIG16608.1"/>
    </source>
</evidence>
<feature type="region of interest" description="Disordered" evidence="1">
    <location>
        <begin position="97"/>
        <end position="116"/>
    </location>
</feature>
<feature type="domain" description="DUF6484" evidence="2">
    <location>
        <begin position="26"/>
        <end position="89"/>
    </location>
</feature>
<dbReference type="InterPro" id="IPR045506">
    <property type="entry name" value="DUF6484"/>
</dbReference>
<evidence type="ECO:0000313" key="4">
    <source>
        <dbReference type="Proteomes" id="UP000031599"/>
    </source>
</evidence>
<sequence>MVSETAVNLVAHTLAGPADLRQGATIGRIAGITTAGDLSVEFSGNESGPVRARRIGVIPDDMLRQAERSGSPVVLVFENGDPALPMVLSICPVPDETPDQPTLKLSDPMPESTDDPLEVRVDGRRLILEGSEHIELRCGDASIELRADGTIKLRGRDIKSLARRRQRIAGGSVAIN</sequence>
<dbReference type="Pfam" id="PF20093">
    <property type="entry name" value="DUF6484"/>
    <property type="match status" value="1"/>
</dbReference>
<dbReference type="Proteomes" id="UP000031599">
    <property type="component" value="Unassembled WGS sequence"/>
</dbReference>